<dbReference type="CDD" id="cd04453">
    <property type="entry name" value="S1_RNase_E"/>
    <property type="match status" value="1"/>
</dbReference>
<accession>A0ABT9VTG6</accession>
<keyword evidence="6" id="KW-0460">Magnesium</keyword>
<evidence type="ECO:0000256" key="3">
    <source>
        <dbReference type="ARBA" id="ARBA00022722"/>
    </source>
</evidence>
<evidence type="ECO:0000256" key="1">
    <source>
        <dbReference type="ARBA" id="ARBA00001946"/>
    </source>
</evidence>
<keyword evidence="11" id="KW-1185">Reference proteome</keyword>
<evidence type="ECO:0000313" key="10">
    <source>
        <dbReference type="EMBL" id="MDQ0164281.1"/>
    </source>
</evidence>
<dbReference type="InterPro" id="IPR004659">
    <property type="entry name" value="RNase_E/G"/>
</dbReference>
<keyword evidence="7" id="KW-0694">RNA-binding</keyword>
<dbReference type="EC" id="3.1.26.-" evidence="10"/>
<dbReference type="InterPro" id="IPR012340">
    <property type="entry name" value="NA-bd_OB-fold"/>
</dbReference>
<evidence type="ECO:0000256" key="6">
    <source>
        <dbReference type="ARBA" id="ARBA00022842"/>
    </source>
</evidence>
<keyword evidence="4" id="KW-0479">Metal-binding</keyword>
<dbReference type="EMBL" id="JAUSTY010000001">
    <property type="protein sequence ID" value="MDQ0164281.1"/>
    <property type="molecule type" value="Genomic_DNA"/>
</dbReference>
<dbReference type="RefSeq" id="WP_307389664.1">
    <property type="nucleotide sequence ID" value="NZ_BAAADK010000009.1"/>
</dbReference>
<feature type="domain" description="RNA-binding protein AU-1/Ribonuclease E/G" evidence="8">
    <location>
        <begin position="128"/>
        <end position="396"/>
    </location>
</feature>
<name>A0ABT9VTG6_9BACI</name>
<organism evidence="10 11">
    <name type="scientific">Caldalkalibacillus horti</name>
    <dbReference type="NCBI Taxonomy" id="77523"/>
    <lineage>
        <taxon>Bacteria</taxon>
        <taxon>Bacillati</taxon>
        <taxon>Bacillota</taxon>
        <taxon>Bacilli</taxon>
        <taxon>Bacillales</taxon>
        <taxon>Bacillaceae</taxon>
        <taxon>Caldalkalibacillus</taxon>
    </lineage>
</organism>
<dbReference type="PANTHER" id="PTHR30001">
    <property type="entry name" value="RIBONUCLEASE"/>
    <property type="match status" value="1"/>
</dbReference>
<dbReference type="NCBIfam" id="TIGR00757">
    <property type="entry name" value="RNaseEG"/>
    <property type="match status" value="1"/>
</dbReference>
<dbReference type="GO" id="GO:0016787">
    <property type="term" value="F:hydrolase activity"/>
    <property type="evidence" value="ECO:0007669"/>
    <property type="project" value="UniProtKB-KW"/>
</dbReference>
<dbReference type="InterPro" id="IPR019307">
    <property type="entry name" value="RNA-bd_AU-1/RNase_E/G"/>
</dbReference>
<proteinExistence type="predicted"/>
<dbReference type="SUPFAM" id="SSF50249">
    <property type="entry name" value="Nucleic acid-binding proteins"/>
    <property type="match status" value="1"/>
</dbReference>
<keyword evidence="3" id="KW-0540">Nuclease</keyword>
<evidence type="ECO:0000313" key="11">
    <source>
        <dbReference type="Proteomes" id="UP001235840"/>
    </source>
</evidence>
<comment type="caution">
    <text evidence="10">The sequence shown here is derived from an EMBL/GenBank/DDBJ whole genome shotgun (WGS) entry which is preliminary data.</text>
</comment>
<dbReference type="Proteomes" id="UP001235840">
    <property type="component" value="Unassembled WGS sequence"/>
</dbReference>
<gene>
    <name evidence="10" type="ORF">J2S11_000180</name>
</gene>
<dbReference type="PANTHER" id="PTHR30001:SF0">
    <property type="entry name" value="RIBONUCLEASE G"/>
    <property type="match status" value="1"/>
</dbReference>
<evidence type="ECO:0000259" key="9">
    <source>
        <dbReference type="Pfam" id="PF20833"/>
    </source>
</evidence>
<evidence type="ECO:0000256" key="7">
    <source>
        <dbReference type="ARBA" id="ARBA00022884"/>
    </source>
</evidence>
<dbReference type="Pfam" id="PF20833">
    <property type="entry name" value="RNase_E_G_Thio"/>
    <property type="match status" value="1"/>
</dbReference>
<dbReference type="InterPro" id="IPR048583">
    <property type="entry name" value="RNase_E_G_thioredoxin-like"/>
</dbReference>
<comment type="cofactor">
    <cofactor evidence="1">
        <name>Mg(2+)</name>
        <dbReference type="ChEBI" id="CHEBI:18420"/>
    </cofactor>
</comment>
<sequence>MGKRLFIHCFSRETRVVLLDDDNKPIEYFVERPPKQRMIGNIYKGKVENVLPGMQAAFVDIGLEKNAFLYVDEIVPSKNARSSSQVMKTESSPQPAIQSLVSRGETLLVQVHKEAVGHKGAKVTTNMTLPGRYLVYLPYGGHIGVSRQIEEELERERLKEIGQDLVEGNEGLIIRTVCEGVDEHELAFDMRQLRQRWLDIQEHAKTVEEKELIYHEADIIPKLVRDYMSSDLTECYIDSPIHYRRLKQALHRYPELQKKVKLYDQNQDMFDYFQLTSEIEKAIRKRVWLKSGGYMIFDQTEALTVIDVNTGKFVGQQSLEETVLRTNLEAATEIARQLRLRDIGGIVIIDFIDMIEPKNQQHVLSVLEHAVKRDRTKTTVVGLTSLGLVELTRKKVRQSLLEVMTEPCTYCEGKGFTRSKESLAGQIERMLLEYRQSDSEAVLIEVHPELQRELEGAHKKGLKELQERCGFQILVYGNKSLHLESYKILYQGQASEAKKRLNKLTAMPVV</sequence>
<evidence type="ECO:0000256" key="2">
    <source>
        <dbReference type="ARBA" id="ARBA00022490"/>
    </source>
</evidence>
<evidence type="ECO:0000259" key="8">
    <source>
        <dbReference type="Pfam" id="PF10150"/>
    </source>
</evidence>
<reference evidence="10 11" key="1">
    <citation type="submission" date="2023-07" db="EMBL/GenBank/DDBJ databases">
        <title>Genomic Encyclopedia of Type Strains, Phase IV (KMG-IV): sequencing the most valuable type-strain genomes for metagenomic binning, comparative biology and taxonomic classification.</title>
        <authorList>
            <person name="Goeker M."/>
        </authorList>
    </citation>
    <scope>NUCLEOTIDE SEQUENCE [LARGE SCALE GENOMIC DNA]</scope>
    <source>
        <strain evidence="10 11">DSM 12751</strain>
    </source>
</reference>
<dbReference type="Gene3D" id="3.40.1260.20">
    <property type="entry name" value="Ribonuclease E, catalytic domain"/>
    <property type="match status" value="1"/>
</dbReference>
<dbReference type="Pfam" id="PF10150">
    <property type="entry name" value="RNase_E_G"/>
    <property type="match status" value="1"/>
</dbReference>
<keyword evidence="2" id="KW-0963">Cytoplasm</keyword>
<protein>
    <submittedName>
        <fullName evidence="10">Ribonuclease G</fullName>
        <ecNumber evidence="10">3.1.26.-</ecNumber>
    </submittedName>
</protein>
<evidence type="ECO:0000256" key="4">
    <source>
        <dbReference type="ARBA" id="ARBA00022723"/>
    </source>
</evidence>
<keyword evidence="5 10" id="KW-0378">Hydrolase</keyword>
<dbReference type="Gene3D" id="2.40.50.140">
    <property type="entry name" value="Nucleic acid-binding proteins"/>
    <property type="match status" value="1"/>
</dbReference>
<feature type="domain" description="RNase E/G thioredoxin-like" evidence="9">
    <location>
        <begin position="407"/>
        <end position="488"/>
    </location>
</feature>
<evidence type="ECO:0000256" key="5">
    <source>
        <dbReference type="ARBA" id="ARBA00022801"/>
    </source>
</evidence>